<dbReference type="Proteomes" id="UP000326852">
    <property type="component" value="Unassembled WGS sequence"/>
</dbReference>
<evidence type="ECO:0000256" key="6">
    <source>
        <dbReference type="ARBA" id="ARBA00022723"/>
    </source>
</evidence>
<dbReference type="Pfam" id="PF02424">
    <property type="entry name" value="ApbE"/>
    <property type="match status" value="1"/>
</dbReference>
<evidence type="ECO:0000313" key="11">
    <source>
        <dbReference type="EMBL" id="KAD3436364.1"/>
    </source>
</evidence>
<evidence type="ECO:0000256" key="10">
    <source>
        <dbReference type="ARBA" id="ARBA00048540"/>
    </source>
</evidence>
<dbReference type="EMBL" id="VTFX01000007">
    <property type="protein sequence ID" value="KAD3436364.1"/>
    <property type="molecule type" value="Genomic_DNA"/>
</dbReference>
<evidence type="ECO:0000256" key="1">
    <source>
        <dbReference type="ARBA" id="ARBA00001946"/>
    </source>
</evidence>
<dbReference type="InterPro" id="IPR003374">
    <property type="entry name" value="ApbE-like_sf"/>
</dbReference>
<protein>
    <recommendedName>
        <fullName evidence="3">FAD:protein FMN transferase</fullName>
        <ecNumber evidence="2">2.7.1.180</ecNumber>
    </recommendedName>
    <alternativeName>
        <fullName evidence="9">Flavin transferase</fullName>
    </alternativeName>
</protein>
<keyword evidence="7" id="KW-0274">FAD</keyword>
<reference evidence="11 12" key="1">
    <citation type="submission" date="2019-08" db="EMBL/GenBank/DDBJ databases">
        <title>Arthrobacter sp. nov., isolated from plateau pika and Tibetan wild ass.</title>
        <authorList>
            <person name="Ge Y."/>
        </authorList>
    </citation>
    <scope>NUCLEOTIDE SEQUENCE [LARGE SCALE GENOMIC DNA]</scope>
    <source>
        <strain evidence="11 12">785</strain>
    </source>
</reference>
<dbReference type="PANTHER" id="PTHR30040:SF2">
    <property type="entry name" value="FAD:PROTEIN FMN TRANSFERASE"/>
    <property type="match status" value="1"/>
</dbReference>
<keyword evidence="4" id="KW-0285">Flavoprotein</keyword>
<keyword evidence="6" id="KW-0479">Metal-binding</keyword>
<proteinExistence type="predicted"/>
<dbReference type="PANTHER" id="PTHR30040">
    <property type="entry name" value="THIAMINE BIOSYNTHESIS LIPOPROTEIN APBE"/>
    <property type="match status" value="1"/>
</dbReference>
<dbReference type="GO" id="GO:0016740">
    <property type="term" value="F:transferase activity"/>
    <property type="evidence" value="ECO:0007669"/>
    <property type="project" value="UniProtKB-KW"/>
</dbReference>
<name>A0A5N6MGH0_9MICC</name>
<evidence type="ECO:0000256" key="4">
    <source>
        <dbReference type="ARBA" id="ARBA00022630"/>
    </source>
</evidence>
<comment type="caution">
    <text evidence="11">The sequence shown here is derived from an EMBL/GenBank/DDBJ whole genome shotgun (WGS) entry which is preliminary data.</text>
</comment>
<evidence type="ECO:0000256" key="7">
    <source>
        <dbReference type="ARBA" id="ARBA00022827"/>
    </source>
</evidence>
<accession>A0A5N6MGH0</accession>
<evidence type="ECO:0000313" key="12">
    <source>
        <dbReference type="Proteomes" id="UP000326852"/>
    </source>
</evidence>
<dbReference type="GO" id="GO:0046872">
    <property type="term" value="F:metal ion binding"/>
    <property type="evidence" value="ECO:0007669"/>
    <property type="project" value="UniProtKB-KW"/>
</dbReference>
<evidence type="ECO:0000256" key="9">
    <source>
        <dbReference type="ARBA" id="ARBA00031306"/>
    </source>
</evidence>
<dbReference type="InterPro" id="IPR024932">
    <property type="entry name" value="ApbE"/>
</dbReference>
<evidence type="ECO:0000256" key="8">
    <source>
        <dbReference type="ARBA" id="ARBA00022842"/>
    </source>
</evidence>
<keyword evidence="5 11" id="KW-0808">Transferase</keyword>
<dbReference type="EC" id="2.7.1.180" evidence="2"/>
<keyword evidence="12" id="KW-1185">Reference proteome</keyword>
<dbReference type="Gene3D" id="3.10.520.10">
    <property type="entry name" value="ApbE-like domains"/>
    <property type="match status" value="1"/>
</dbReference>
<sequence length="302" mass="31871">MPSVPKLRLRTAPVHTLGFEAIGTQWSLSTAEPLAPETRAAVAELVDGYDRTYSRFRSDSTVARMARAAGNWKLPASAAPLLTLFDALQRLTDGAVNPLVGRSLEVLGYDAGYSFQPSGPPLRAAGWKDTVSWTADAGGSVLTTAAPVTFDIGAAGKGQLVDLVSALLAEAGLREYVVDAGSDLRQAGGEPLRVALEHPYDTTRGIGVVTLSDRALCASAVNRRQWGDGLHHVLDARTGAPVDTVAATWVLAADAMTADGLATALFFAEPQALASEFEFDYVRMFSDGRADYSPAMAGVLFT</sequence>
<evidence type="ECO:0000256" key="5">
    <source>
        <dbReference type="ARBA" id="ARBA00022679"/>
    </source>
</evidence>
<evidence type="ECO:0000256" key="2">
    <source>
        <dbReference type="ARBA" id="ARBA00011955"/>
    </source>
</evidence>
<keyword evidence="8" id="KW-0460">Magnesium</keyword>
<comment type="catalytic activity">
    <reaction evidence="10">
        <text>L-threonyl-[protein] + FAD = FMN-L-threonyl-[protein] + AMP + H(+)</text>
        <dbReference type="Rhea" id="RHEA:36847"/>
        <dbReference type="Rhea" id="RHEA-COMP:11060"/>
        <dbReference type="Rhea" id="RHEA-COMP:11061"/>
        <dbReference type="ChEBI" id="CHEBI:15378"/>
        <dbReference type="ChEBI" id="CHEBI:30013"/>
        <dbReference type="ChEBI" id="CHEBI:57692"/>
        <dbReference type="ChEBI" id="CHEBI:74257"/>
        <dbReference type="ChEBI" id="CHEBI:456215"/>
        <dbReference type="EC" id="2.7.1.180"/>
    </reaction>
</comment>
<organism evidence="11 12">
    <name type="scientific">Arthrobacter yangruifuii</name>
    <dbReference type="NCBI Taxonomy" id="2606616"/>
    <lineage>
        <taxon>Bacteria</taxon>
        <taxon>Bacillati</taxon>
        <taxon>Actinomycetota</taxon>
        <taxon>Actinomycetes</taxon>
        <taxon>Micrococcales</taxon>
        <taxon>Micrococcaceae</taxon>
        <taxon>Arthrobacter</taxon>
    </lineage>
</organism>
<dbReference type="AlphaFoldDB" id="A0A5N6MGH0"/>
<gene>
    <name evidence="11" type="ORF">GD627_16325</name>
</gene>
<comment type="cofactor">
    <cofactor evidence="1">
        <name>Mg(2+)</name>
        <dbReference type="ChEBI" id="CHEBI:18420"/>
    </cofactor>
</comment>
<dbReference type="SUPFAM" id="SSF143631">
    <property type="entry name" value="ApbE-like"/>
    <property type="match status" value="1"/>
</dbReference>
<evidence type="ECO:0000256" key="3">
    <source>
        <dbReference type="ARBA" id="ARBA00016337"/>
    </source>
</evidence>